<gene>
    <name evidence="2" type="ORF">A5888_002255</name>
</gene>
<reference evidence="2" key="1">
    <citation type="submission" date="2017-05" db="EMBL/GenBank/DDBJ databases">
        <authorList>
            <consortium name="The Broad Institute Genomics Platform"/>
            <consortium name="The Broad Institute Genomic Center for Infectious Diseases"/>
            <person name="Earl A."/>
            <person name="Manson A."/>
            <person name="Schwartman J."/>
            <person name="Gilmore M."/>
            <person name="Abouelleil A."/>
            <person name="Cao P."/>
            <person name="Chapman S."/>
            <person name="Cusick C."/>
            <person name="Shea T."/>
            <person name="Young S."/>
            <person name="Neafsey D."/>
            <person name="Nusbaum C."/>
            <person name="Birren B."/>
        </authorList>
    </citation>
    <scope>NUCLEOTIDE SEQUENCE</scope>
    <source>
        <strain evidence="2">9E7_DIV0242</strain>
    </source>
</reference>
<dbReference type="SUPFAM" id="SSF47413">
    <property type="entry name" value="lambda repressor-like DNA-binding domains"/>
    <property type="match status" value="1"/>
</dbReference>
<dbReference type="InterPro" id="IPR010982">
    <property type="entry name" value="Lambda_DNA-bd_dom_sf"/>
</dbReference>
<evidence type="ECO:0000259" key="1">
    <source>
        <dbReference type="PROSITE" id="PS50943"/>
    </source>
</evidence>
<dbReference type="EMBL" id="CP147247">
    <property type="protein sequence ID" value="WYJ90498.1"/>
    <property type="molecule type" value="Genomic_DNA"/>
</dbReference>
<dbReference type="InterPro" id="IPR053163">
    <property type="entry name" value="HTH-type_regulator_Rgg"/>
</dbReference>
<feature type="domain" description="HTH cro/C1-type" evidence="1">
    <location>
        <begin position="7"/>
        <end position="62"/>
    </location>
</feature>
<evidence type="ECO:0000313" key="2">
    <source>
        <dbReference type="EMBL" id="WYJ90498.1"/>
    </source>
</evidence>
<accession>A0AAQ3VXQ9</accession>
<dbReference type="RefSeq" id="WP_339101613.1">
    <property type="nucleotide sequence ID" value="NZ_CP147247.1"/>
</dbReference>
<dbReference type="Proteomes" id="UP000195141">
    <property type="component" value="Chromosome"/>
</dbReference>
<dbReference type="PANTHER" id="PTHR37038">
    <property type="entry name" value="TRANSCRIPTIONAL REGULATOR-RELATED"/>
    <property type="match status" value="1"/>
</dbReference>
<dbReference type="InterPro" id="IPR011990">
    <property type="entry name" value="TPR-like_helical_dom_sf"/>
</dbReference>
<dbReference type="PROSITE" id="PS50943">
    <property type="entry name" value="HTH_CROC1"/>
    <property type="match status" value="1"/>
</dbReference>
<dbReference type="Gene3D" id="1.25.40.400">
    <property type="match status" value="1"/>
</dbReference>
<dbReference type="GO" id="GO:0003677">
    <property type="term" value="F:DNA binding"/>
    <property type="evidence" value="ECO:0007669"/>
    <property type="project" value="InterPro"/>
</dbReference>
<name>A0AAQ3VXQ9_9ENTE</name>
<dbReference type="CDD" id="cd00093">
    <property type="entry name" value="HTH_XRE"/>
    <property type="match status" value="1"/>
</dbReference>
<dbReference type="InterPro" id="IPR001387">
    <property type="entry name" value="Cro/C1-type_HTH"/>
</dbReference>
<dbReference type="AlphaFoldDB" id="A0AAQ3VXQ9"/>
<sequence>MNIGETLRDIRKNKKISQEKISSQSFLDRSSYTRIEGNKKDIRFQDLCLVLENMGINPMEFFSLAMIDEKQQNFRDLFSYCGEHLGNQKKKSELLGYYKKISEKLDRDVRELSNYLSIKGYFYQFWDEVEPVSKEDKKLAYELLINKNYYYQYDYVIISNMIHHFSLKEADLIILKSFPLKDEINRDDKTKKFAYNVMINIITKRIYDNNLDYAEKYLELAKKQDGFSNNYSYRLDIEYLTNLLKLVVTGEPEYYNNVLKFIEIFKLIGDHKYAERLNKELKSLTYDKGSLSDNFPVGLIKEK</sequence>
<dbReference type="SMART" id="SM00530">
    <property type="entry name" value="HTH_XRE"/>
    <property type="match status" value="1"/>
</dbReference>
<dbReference type="SUPFAM" id="SSF48452">
    <property type="entry name" value="TPR-like"/>
    <property type="match status" value="1"/>
</dbReference>
<dbReference type="Pfam" id="PF12844">
    <property type="entry name" value="HTH_19"/>
    <property type="match status" value="1"/>
</dbReference>
<reference evidence="2" key="2">
    <citation type="submission" date="2024-03" db="EMBL/GenBank/DDBJ databases">
        <title>The Genome Sequence of Enterococcus sp. DIV0242b.</title>
        <authorList>
            <consortium name="The Broad Institute Genomics Platform"/>
            <consortium name="The Broad Institute Microbial Omics Core"/>
            <consortium name="The Broad Institute Genomic Center for Infectious Diseases"/>
            <person name="Earl A."/>
            <person name="Manson A."/>
            <person name="Gilmore M."/>
            <person name="Schwartman J."/>
            <person name="Shea T."/>
            <person name="Abouelleil A."/>
            <person name="Cao P."/>
            <person name="Chapman S."/>
            <person name="Cusick C."/>
            <person name="Young S."/>
            <person name="Neafsey D."/>
            <person name="Nusbaum C."/>
            <person name="Birren B."/>
        </authorList>
    </citation>
    <scope>NUCLEOTIDE SEQUENCE</scope>
    <source>
        <strain evidence="2">9E7_DIV0242</strain>
    </source>
</reference>
<keyword evidence="3" id="KW-1185">Reference proteome</keyword>
<dbReference type="Gene3D" id="1.10.260.40">
    <property type="entry name" value="lambda repressor-like DNA-binding domains"/>
    <property type="match status" value="1"/>
</dbReference>
<organism evidence="2 3">
    <name type="scientific">Candidatus Enterococcus clewellii</name>
    <dbReference type="NCBI Taxonomy" id="1834193"/>
    <lineage>
        <taxon>Bacteria</taxon>
        <taxon>Bacillati</taxon>
        <taxon>Bacillota</taxon>
        <taxon>Bacilli</taxon>
        <taxon>Lactobacillales</taxon>
        <taxon>Enterococcaceae</taxon>
        <taxon>Enterococcus</taxon>
    </lineage>
</organism>
<protein>
    <recommendedName>
        <fullName evidence="1">HTH cro/C1-type domain-containing protein</fullName>
    </recommendedName>
</protein>
<evidence type="ECO:0000313" key="3">
    <source>
        <dbReference type="Proteomes" id="UP000195141"/>
    </source>
</evidence>
<proteinExistence type="predicted"/>